<reference evidence="1 2" key="1">
    <citation type="submission" date="2015-08" db="EMBL/GenBank/DDBJ databases">
        <title>Next Generation Sequencing and Analysis of the Genome of Puccinia sorghi L Schw, the Causal Agent of Maize Common Rust.</title>
        <authorList>
            <person name="Rochi L."/>
            <person name="Burguener G."/>
            <person name="Darino M."/>
            <person name="Turjanski A."/>
            <person name="Kreff E."/>
            <person name="Dieguez M.J."/>
            <person name="Sacco F."/>
        </authorList>
    </citation>
    <scope>NUCLEOTIDE SEQUENCE [LARGE SCALE GENOMIC DNA]</scope>
    <source>
        <strain evidence="1 2">RO10H11247</strain>
    </source>
</reference>
<dbReference type="AlphaFoldDB" id="A0A0L6VB73"/>
<comment type="caution">
    <text evidence="1">The sequence shown here is derived from an EMBL/GenBank/DDBJ whole genome shotgun (WGS) entry which is preliminary data.</text>
</comment>
<proteinExistence type="predicted"/>
<protein>
    <submittedName>
        <fullName evidence="1">Uncharacterized protein</fullName>
    </submittedName>
</protein>
<dbReference type="STRING" id="27349.A0A0L6VB73"/>
<sequence>MMDLTLFNHSRILRYQIKKGLKPLSSFKWNHFGLNLVCLKLERLNSRYFNPPKWKNMNNGTQHQVLEIVPWCFRVATAKSGEREFLHSETKDYLNTTEKNSQSPTVSHLKYFHLHFVVMLKFGTRVSRNTQPYHRNARAQLLSDGLPSQMKCAIHLSMHLFGLNAIKLAKKICTAKKNLLNCLKLKCRKSQEASVSLCRMHVTVQNACHCAECMSLCRMHVTVQNACHCAECMSLCRMHVTVQNACHCAECMSLCRMHVTVQNARHCAECTSLCILHSDCAKTSRYANMWSLDGSLSGAFCMSKARKIIHNQVGHISKDGKVANIQVLHVRKIVSGVLDTIGSLQSTQLLITLNLQKRFLRSNKPACLFHKGDKFSMVFRVEIVSYNQRNVLKGIWLDKVHNEGFKDEGLKKCNLMLQSWKWLFARFKAKGEYKLKDRGESKRGVKHRRIGEMNDMIKGDEGLFLVGLRSTSRNWVEPKINKCPAQAKRGYCCSSQKRKRFTELIC</sequence>
<organism evidence="1 2">
    <name type="scientific">Puccinia sorghi</name>
    <dbReference type="NCBI Taxonomy" id="27349"/>
    <lineage>
        <taxon>Eukaryota</taxon>
        <taxon>Fungi</taxon>
        <taxon>Dikarya</taxon>
        <taxon>Basidiomycota</taxon>
        <taxon>Pucciniomycotina</taxon>
        <taxon>Pucciniomycetes</taxon>
        <taxon>Pucciniales</taxon>
        <taxon>Pucciniaceae</taxon>
        <taxon>Puccinia</taxon>
    </lineage>
</organism>
<name>A0A0L6VB73_9BASI</name>
<gene>
    <name evidence="1" type="ORF">VP01_201g2</name>
</gene>
<dbReference type="Proteomes" id="UP000037035">
    <property type="component" value="Unassembled WGS sequence"/>
</dbReference>
<keyword evidence="2" id="KW-1185">Reference proteome</keyword>
<evidence type="ECO:0000313" key="1">
    <source>
        <dbReference type="EMBL" id="KNZ57993.1"/>
    </source>
</evidence>
<dbReference type="VEuPathDB" id="FungiDB:VP01_201g2"/>
<accession>A0A0L6VB73</accession>
<dbReference type="EMBL" id="LAVV01006860">
    <property type="protein sequence ID" value="KNZ57993.1"/>
    <property type="molecule type" value="Genomic_DNA"/>
</dbReference>
<evidence type="ECO:0000313" key="2">
    <source>
        <dbReference type="Proteomes" id="UP000037035"/>
    </source>
</evidence>